<accession>A0A1E3A2I7</accession>
<name>A0A1E3A2I7_9FIRM</name>
<dbReference type="SUPFAM" id="SSF52266">
    <property type="entry name" value="SGNH hydrolase"/>
    <property type="match status" value="1"/>
</dbReference>
<dbReference type="Gene3D" id="3.40.50.1110">
    <property type="entry name" value="SGNH hydrolase"/>
    <property type="match status" value="1"/>
</dbReference>
<evidence type="ECO:0000259" key="1">
    <source>
        <dbReference type="Pfam" id="PF13472"/>
    </source>
</evidence>
<dbReference type="PANTHER" id="PTHR30383:SF5">
    <property type="entry name" value="SGNH HYDROLASE-TYPE ESTERASE DOMAIN-CONTAINING PROTEIN"/>
    <property type="match status" value="1"/>
</dbReference>
<dbReference type="PANTHER" id="PTHR30383">
    <property type="entry name" value="THIOESTERASE 1/PROTEASE 1/LYSOPHOSPHOLIPASE L1"/>
    <property type="match status" value="1"/>
</dbReference>
<feature type="domain" description="SGNH hydrolase-type esterase" evidence="1">
    <location>
        <begin position="30"/>
        <end position="208"/>
    </location>
</feature>
<dbReference type="Pfam" id="PF13472">
    <property type="entry name" value="Lipase_GDSL_2"/>
    <property type="match status" value="1"/>
</dbReference>
<dbReference type="AlphaFoldDB" id="A0A1E3A2I7"/>
<protein>
    <recommendedName>
        <fullName evidence="1">SGNH hydrolase-type esterase domain-containing protein</fullName>
    </recommendedName>
</protein>
<evidence type="ECO:0000313" key="3">
    <source>
        <dbReference type="Proteomes" id="UP000094067"/>
    </source>
</evidence>
<comment type="caution">
    <text evidence="2">The sequence shown here is derived from an EMBL/GenBank/DDBJ whole genome shotgun (WGS) entry which is preliminary data.</text>
</comment>
<dbReference type="InterPro" id="IPR036514">
    <property type="entry name" value="SGNH_hydro_sf"/>
</dbReference>
<sequence length="222" mass="25312">MLADKCSYLYNETRDLEKEWPDNKSLDIVCHGHSIPCGYMAGNITMPFAAYPHILHQKLAERFPHSVINIIVTAKGGENSLEGSLRFKEDVLCHRPGIITLDYGRNDMFLEKTQIEYSWRQMIEYALKAKCKILLITPAPDCGSIYYETGTKKTDDEAIAEIIRELAEYYEVGLADVKMAFDLKFGAGHYRSEYLASVNHPNKTGHEIIAGCLMEWFPFICM</sequence>
<dbReference type="EMBL" id="MCGH01000003">
    <property type="protein sequence ID" value="ODM02983.1"/>
    <property type="molecule type" value="Genomic_DNA"/>
</dbReference>
<organism evidence="2 3">
    <name type="scientific">Eisenbergiella tayi</name>
    <dbReference type="NCBI Taxonomy" id="1432052"/>
    <lineage>
        <taxon>Bacteria</taxon>
        <taxon>Bacillati</taxon>
        <taxon>Bacillota</taxon>
        <taxon>Clostridia</taxon>
        <taxon>Lachnospirales</taxon>
        <taxon>Lachnospiraceae</taxon>
        <taxon>Eisenbergiella</taxon>
    </lineage>
</organism>
<dbReference type="InterPro" id="IPR013830">
    <property type="entry name" value="SGNH_hydro"/>
</dbReference>
<dbReference type="InterPro" id="IPR051532">
    <property type="entry name" value="Ester_Hydrolysis_Enzymes"/>
</dbReference>
<gene>
    <name evidence="2" type="ORF">BEI61_03777</name>
</gene>
<dbReference type="CDD" id="cd00229">
    <property type="entry name" value="SGNH_hydrolase"/>
    <property type="match status" value="1"/>
</dbReference>
<reference evidence="2 3" key="1">
    <citation type="submission" date="2016-07" db="EMBL/GenBank/DDBJ databases">
        <title>Characterization of isolates of Eisenbergiella tayi derived from blood cultures, using whole genome sequencing.</title>
        <authorList>
            <person name="Burdz T."/>
            <person name="Wiebe D."/>
            <person name="Huynh C."/>
            <person name="Bernard K."/>
        </authorList>
    </citation>
    <scope>NUCLEOTIDE SEQUENCE [LARGE SCALE GENOMIC DNA]</scope>
    <source>
        <strain evidence="2 3">NML 110608</strain>
    </source>
</reference>
<dbReference type="RefSeq" id="WP_069153578.1">
    <property type="nucleotide sequence ID" value="NZ_DAWDRA010000818.1"/>
</dbReference>
<dbReference type="Proteomes" id="UP000094067">
    <property type="component" value="Unassembled WGS sequence"/>
</dbReference>
<dbReference type="GO" id="GO:0004622">
    <property type="term" value="F:phosphatidylcholine lysophospholipase activity"/>
    <property type="evidence" value="ECO:0007669"/>
    <property type="project" value="TreeGrafter"/>
</dbReference>
<evidence type="ECO:0000313" key="2">
    <source>
        <dbReference type="EMBL" id="ODM02983.1"/>
    </source>
</evidence>
<proteinExistence type="predicted"/>